<reference evidence="11" key="1">
    <citation type="submission" date="2019-01" db="EMBL/GenBank/DDBJ databases">
        <title>Cytophagaceae bacterium strain CAR-16.</title>
        <authorList>
            <person name="Chen W.-M."/>
        </authorList>
    </citation>
    <scope>NUCLEOTIDE SEQUENCE [LARGE SCALE GENOMIC DNA]</scope>
    <source>
        <strain evidence="11">ICH-30</strain>
    </source>
</reference>
<dbReference type="InterPro" id="IPR052702">
    <property type="entry name" value="MscS-like_channel"/>
</dbReference>
<dbReference type="AlphaFoldDB" id="A0A4Q1KI28"/>
<dbReference type="Gene3D" id="3.30.70.100">
    <property type="match status" value="1"/>
</dbReference>
<evidence type="ECO:0000256" key="3">
    <source>
        <dbReference type="ARBA" id="ARBA00022475"/>
    </source>
</evidence>
<dbReference type="GO" id="GO:0005886">
    <property type="term" value="C:plasma membrane"/>
    <property type="evidence" value="ECO:0007669"/>
    <property type="project" value="UniProtKB-SubCell"/>
</dbReference>
<evidence type="ECO:0000256" key="5">
    <source>
        <dbReference type="ARBA" id="ARBA00022989"/>
    </source>
</evidence>
<dbReference type="Gene3D" id="2.30.30.60">
    <property type="match status" value="1"/>
</dbReference>
<evidence type="ECO:0000256" key="1">
    <source>
        <dbReference type="ARBA" id="ARBA00004651"/>
    </source>
</evidence>
<dbReference type="InterPro" id="IPR011014">
    <property type="entry name" value="MscS_channel_TM-2"/>
</dbReference>
<dbReference type="OrthoDB" id="9809206at2"/>
<dbReference type="PANTHER" id="PTHR30347">
    <property type="entry name" value="POTASSIUM CHANNEL RELATED"/>
    <property type="match status" value="1"/>
</dbReference>
<evidence type="ECO:0000313" key="10">
    <source>
        <dbReference type="EMBL" id="RXR29431.1"/>
    </source>
</evidence>
<comment type="subcellular location">
    <subcellularLocation>
        <location evidence="1">Cell membrane</location>
        <topology evidence="1">Multi-pass membrane protein</topology>
    </subcellularLocation>
</comment>
<evidence type="ECO:0000313" key="11">
    <source>
        <dbReference type="Proteomes" id="UP000289734"/>
    </source>
</evidence>
<dbReference type="GO" id="GO:0008381">
    <property type="term" value="F:mechanosensitive monoatomic ion channel activity"/>
    <property type="evidence" value="ECO:0007669"/>
    <property type="project" value="UniProtKB-ARBA"/>
</dbReference>
<evidence type="ECO:0000256" key="7">
    <source>
        <dbReference type="SAM" id="Phobius"/>
    </source>
</evidence>
<comment type="caution">
    <text evidence="10">The sequence shown here is derived from an EMBL/GenBank/DDBJ whole genome shotgun (WGS) entry which is preliminary data.</text>
</comment>
<dbReference type="SUPFAM" id="SSF82689">
    <property type="entry name" value="Mechanosensitive channel protein MscS (YggB), C-terminal domain"/>
    <property type="match status" value="1"/>
</dbReference>
<proteinExistence type="inferred from homology"/>
<name>A0A4Q1KI28_9FLAO</name>
<dbReference type="Pfam" id="PF00924">
    <property type="entry name" value="MS_channel_2nd"/>
    <property type="match status" value="1"/>
</dbReference>
<protein>
    <submittedName>
        <fullName evidence="10">Mechanosensitive ion channel</fullName>
    </submittedName>
</protein>
<keyword evidence="5 7" id="KW-1133">Transmembrane helix</keyword>
<feature type="domain" description="Mechanosensitive ion channel MscS C-terminal" evidence="9">
    <location>
        <begin position="182"/>
        <end position="263"/>
    </location>
</feature>
<feature type="transmembrane region" description="Helical" evidence="7">
    <location>
        <begin position="19"/>
        <end position="40"/>
    </location>
</feature>
<keyword evidence="11" id="KW-1185">Reference proteome</keyword>
<dbReference type="Proteomes" id="UP000289734">
    <property type="component" value="Unassembled WGS sequence"/>
</dbReference>
<dbReference type="Gene3D" id="1.10.287.1260">
    <property type="match status" value="1"/>
</dbReference>
<dbReference type="InterPro" id="IPR006685">
    <property type="entry name" value="MscS_channel_2nd"/>
</dbReference>
<evidence type="ECO:0000259" key="9">
    <source>
        <dbReference type="Pfam" id="PF21082"/>
    </source>
</evidence>
<dbReference type="InterPro" id="IPR011066">
    <property type="entry name" value="MscS_channel_C_sf"/>
</dbReference>
<gene>
    <name evidence="10" type="ORF">EQG68_12785</name>
</gene>
<keyword evidence="3" id="KW-1003">Cell membrane</keyword>
<feature type="transmembrane region" description="Helical" evidence="7">
    <location>
        <begin position="85"/>
        <end position="104"/>
    </location>
</feature>
<accession>A0A4Q1KI28</accession>
<dbReference type="Pfam" id="PF21082">
    <property type="entry name" value="MS_channel_3rd"/>
    <property type="match status" value="1"/>
</dbReference>
<dbReference type="InterPro" id="IPR010920">
    <property type="entry name" value="LSM_dom_sf"/>
</dbReference>
<feature type="transmembrane region" description="Helical" evidence="7">
    <location>
        <begin position="60"/>
        <end position="79"/>
    </location>
</feature>
<dbReference type="SUPFAM" id="SSF50182">
    <property type="entry name" value="Sm-like ribonucleoproteins"/>
    <property type="match status" value="1"/>
</dbReference>
<evidence type="ECO:0000256" key="6">
    <source>
        <dbReference type="ARBA" id="ARBA00023136"/>
    </source>
</evidence>
<keyword evidence="4 7" id="KW-0812">Transmembrane</keyword>
<keyword evidence="6 7" id="KW-0472">Membrane</keyword>
<evidence type="ECO:0000259" key="8">
    <source>
        <dbReference type="Pfam" id="PF00924"/>
    </source>
</evidence>
<dbReference type="PANTHER" id="PTHR30347:SF1">
    <property type="entry name" value="MECHANOSENSITIVE CHANNEL MSCK"/>
    <property type="match status" value="1"/>
</dbReference>
<evidence type="ECO:0000256" key="2">
    <source>
        <dbReference type="ARBA" id="ARBA00008017"/>
    </source>
</evidence>
<organism evidence="10 11">
    <name type="scientific">Flavobacterium piscinae</name>
    <dbReference type="NCBI Taxonomy" id="2506424"/>
    <lineage>
        <taxon>Bacteria</taxon>
        <taxon>Pseudomonadati</taxon>
        <taxon>Bacteroidota</taxon>
        <taxon>Flavobacteriia</taxon>
        <taxon>Flavobacteriales</taxon>
        <taxon>Flavobacteriaceae</taxon>
        <taxon>Flavobacterium</taxon>
    </lineage>
</organism>
<dbReference type="InterPro" id="IPR023408">
    <property type="entry name" value="MscS_beta-dom_sf"/>
</dbReference>
<feature type="domain" description="Mechanosensitive ion channel MscS" evidence="8">
    <location>
        <begin position="107"/>
        <end position="172"/>
    </location>
</feature>
<dbReference type="InterPro" id="IPR049278">
    <property type="entry name" value="MS_channel_C"/>
</dbReference>
<dbReference type="SUPFAM" id="SSF82861">
    <property type="entry name" value="Mechanosensitive channel protein MscS (YggB), transmembrane region"/>
    <property type="match status" value="1"/>
</dbReference>
<sequence length="279" mass="31477">MIQDIIDFFNLSLIKTKDINLTVGAVVALVVAFVLTSIVLKMIRRIVTRKLPSEDKNKFISIFQFIQYLVYLFVIMFTLNASGVNISVLLTASAAIFLGLGFALQQLFQDLISGILIILDQSLHVGDIIEIEDKVCRVEKISLRSTKAITRNQRVMVIPNHKFLSDILFNWTQNSTVIRESVSVGVAYGSDTALVKQVLIDCAKNNPSVLKTHEPLVIFDNFGDSSLDFELFFYVDDAFASPNVKSDLRFEIDKQFRANKISIPFPQRDLHLISKTIIE</sequence>
<dbReference type="EMBL" id="SBKQ01000014">
    <property type="protein sequence ID" value="RXR29431.1"/>
    <property type="molecule type" value="Genomic_DNA"/>
</dbReference>
<evidence type="ECO:0000256" key="4">
    <source>
        <dbReference type="ARBA" id="ARBA00022692"/>
    </source>
</evidence>
<comment type="similarity">
    <text evidence="2">Belongs to the MscS (TC 1.A.23) family.</text>
</comment>